<dbReference type="KEGG" id="wdi:H9L19_06855"/>
<dbReference type="AlphaFoldDB" id="A0A7G9T4R2"/>
<keyword evidence="2" id="KW-1185">Reference proteome</keyword>
<sequence length="351" mass="38952">MSTPLGIWVLSSDGNFDTVHVTTSYNWEINNDYISSEQSTFELLDNGPIVEGQFIIAKRLHTADVIYIGIINAFENGQVKTGLMQTGLNYDIIMRPGSGKDINAHLAALIKNNNSKNQPLGAVSEIEVDGDASAWSYQQEDAVKVKNMLSYFTHMFKKYRNILTFQLSSNGISGRLSKSTKNLALKNNSIDFVDWDVSVSPADTGTNNLIIYSIDSTPTVPKILSSWYLTRGGDLTQSIDDNVRVPVLSKGVIYESYKDDETGEIPSYQEIAESELKASTYAHEINVSIRNESKLVQFADFNSIGALATITYDNTIYQSVLTGWTMKSDNAFTTFMFGNVRSSLSDLLEDE</sequence>
<name>A0A7G9T4R2_9LACO</name>
<evidence type="ECO:0000313" key="1">
    <source>
        <dbReference type="EMBL" id="QNN75087.1"/>
    </source>
</evidence>
<reference evidence="1 2" key="1">
    <citation type="submission" date="2020-08" db="EMBL/GenBank/DDBJ databases">
        <title>Genome sequence of Weissella diestrammenae KACC 16890T.</title>
        <authorList>
            <person name="Hyun D.-W."/>
            <person name="Bae J.-W."/>
        </authorList>
    </citation>
    <scope>NUCLEOTIDE SEQUENCE [LARGE SCALE GENOMIC DNA]</scope>
    <source>
        <strain evidence="1 2">KACC 16890</strain>
    </source>
</reference>
<dbReference type="EMBL" id="CP060724">
    <property type="protein sequence ID" value="QNN75087.1"/>
    <property type="molecule type" value="Genomic_DNA"/>
</dbReference>
<organism evidence="1 2">
    <name type="scientific">Weissella diestrammenae</name>
    <dbReference type="NCBI Taxonomy" id="1162633"/>
    <lineage>
        <taxon>Bacteria</taxon>
        <taxon>Bacillati</taxon>
        <taxon>Bacillota</taxon>
        <taxon>Bacilli</taxon>
        <taxon>Lactobacillales</taxon>
        <taxon>Lactobacillaceae</taxon>
        <taxon>Weissella</taxon>
    </lineage>
</organism>
<gene>
    <name evidence="1" type="ORF">H9L19_06855</name>
</gene>
<dbReference type="RefSeq" id="WP_187528922.1">
    <property type="nucleotide sequence ID" value="NZ_CP060724.1"/>
</dbReference>
<dbReference type="Proteomes" id="UP000515800">
    <property type="component" value="Chromosome"/>
</dbReference>
<proteinExistence type="predicted"/>
<protein>
    <submittedName>
        <fullName evidence="1">Uncharacterized protein</fullName>
    </submittedName>
</protein>
<accession>A0A7G9T4R2</accession>
<evidence type="ECO:0000313" key="2">
    <source>
        <dbReference type="Proteomes" id="UP000515800"/>
    </source>
</evidence>